<name>A0A0E0HEK7_ORYNI</name>
<proteinExistence type="predicted"/>
<dbReference type="AlphaFoldDB" id="A0A0E0HEK7"/>
<evidence type="ECO:0000313" key="3">
    <source>
        <dbReference type="Proteomes" id="UP000006591"/>
    </source>
</evidence>
<reference evidence="2" key="2">
    <citation type="submission" date="2018-04" db="EMBL/GenBank/DDBJ databases">
        <title>OnivRS2 (Oryza nivara Reference Sequence Version 2).</title>
        <authorList>
            <person name="Zhang J."/>
            <person name="Kudrna D."/>
            <person name="Lee S."/>
            <person name="Talag J."/>
            <person name="Rajasekar S."/>
            <person name="Welchert J."/>
            <person name="Hsing Y.-I."/>
            <person name="Wing R.A."/>
        </authorList>
    </citation>
    <scope>NUCLEOTIDE SEQUENCE [LARGE SCALE GENOMIC DNA]</scope>
    <source>
        <strain evidence="2">SL10</strain>
    </source>
</reference>
<reference evidence="2" key="1">
    <citation type="submission" date="2015-04" db="UniProtKB">
        <authorList>
            <consortium name="EnsemblPlants"/>
        </authorList>
    </citation>
    <scope>IDENTIFICATION</scope>
    <source>
        <strain evidence="2">SL10</strain>
    </source>
</reference>
<organism evidence="2">
    <name type="scientific">Oryza nivara</name>
    <name type="common">Indian wild rice</name>
    <name type="synonym">Oryza sativa f. spontanea</name>
    <dbReference type="NCBI Taxonomy" id="4536"/>
    <lineage>
        <taxon>Eukaryota</taxon>
        <taxon>Viridiplantae</taxon>
        <taxon>Streptophyta</taxon>
        <taxon>Embryophyta</taxon>
        <taxon>Tracheophyta</taxon>
        <taxon>Spermatophyta</taxon>
        <taxon>Magnoliopsida</taxon>
        <taxon>Liliopsida</taxon>
        <taxon>Poales</taxon>
        <taxon>Poaceae</taxon>
        <taxon>BOP clade</taxon>
        <taxon>Oryzoideae</taxon>
        <taxon>Oryzeae</taxon>
        <taxon>Oryzinae</taxon>
        <taxon>Oryza</taxon>
    </lineage>
</organism>
<accession>A0A0E0HEK7</accession>
<dbReference type="Proteomes" id="UP000006591">
    <property type="component" value="Chromosome 5"/>
</dbReference>
<dbReference type="EnsemblPlants" id="ONIVA05G17460.1">
    <property type="protein sequence ID" value="ONIVA05G17460.1"/>
    <property type="gene ID" value="ONIVA05G17460"/>
</dbReference>
<sequence>MPCCEQTHTLILGLDPAARARAGTPTSPNGGFTTGEERQAGTKVPVTVASHPRSQRSLNFFTRTAVLEQRDP</sequence>
<evidence type="ECO:0000256" key="1">
    <source>
        <dbReference type="SAM" id="MobiDB-lite"/>
    </source>
</evidence>
<dbReference type="HOGENOM" id="CLU_2726544_0_0_1"/>
<protein>
    <submittedName>
        <fullName evidence="2">Uncharacterized protein</fullName>
    </submittedName>
</protein>
<feature type="region of interest" description="Disordered" evidence="1">
    <location>
        <begin position="15"/>
        <end position="51"/>
    </location>
</feature>
<evidence type="ECO:0000313" key="2">
    <source>
        <dbReference type="EnsemblPlants" id="ONIVA05G17460.1"/>
    </source>
</evidence>
<dbReference type="Gramene" id="ONIVA05G17460.1">
    <property type="protein sequence ID" value="ONIVA05G17460.1"/>
    <property type="gene ID" value="ONIVA05G17460"/>
</dbReference>
<keyword evidence="3" id="KW-1185">Reference proteome</keyword>